<comment type="caution">
    <text evidence="1">The sequence shown here is derived from an EMBL/GenBank/DDBJ whole genome shotgun (WGS) entry which is preliminary data.</text>
</comment>
<name>A0AAE0WJW6_9PEZI</name>
<dbReference type="Proteomes" id="UP001274830">
    <property type="component" value="Unassembled WGS sequence"/>
</dbReference>
<keyword evidence="2" id="KW-1185">Reference proteome</keyword>
<dbReference type="EMBL" id="JAUTXT010000028">
    <property type="protein sequence ID" value="KAK3673048.1"/>
    <property type="molecule type" value="Genomic_DNA"/>
</dbReference>
<sequence length="352" mass="38931">MDNTAAMATDNIVRIARAAAETSVMIRVQHLAGAKNVLLDVCSGVISNASPVFTALASKALTDINRAVSVEDGGESVYLLMCLLHLRTDLLPAKLAAEPLAELAQLAVKYQCAAGISRMTVPWLDRVFNASADGKLVVDTWKAVQTAYLLNEPLYFRHFTDRLVLDSPTHTSLTPTISTIEHIDQQLHTLATQLQDRRVAQLAAVRADLDLLIEPCSAVFSREAKHFVDYAPGMDPDADDEGKVSGSLCHVDEGGATTYLGALRDERIWPLTVWQGNLATTLTRLRQFRVPEYDDCDKCEFCENIRERFTNVLELVKHMHKERLWGLCLDCFMAGGVNPGECRVEHPKIVKT</sequence>
<dbReference type="AlphaFoldDB" id="A0AAE0WJW6"/>
<accession>A0AAE0WJW6</accession>
<proteinExistence type="predicted"/>
<organism evidence="1 2">
    <name type="scientific">Recurvomyces mirabilis</name>
    <dbReference type="NCBI Taxonomy" id="574656"/>
    <lineage>
        <taxon>Eukaryota</taxon>
        <taxon>Fungi</taxon>
        <taxon>Dikarya</taxon>
        <taxon>Ascomycota</taxon>
        <taxon>Pezizomycotina</taxon>
        <taxon>Dothideomycetes</taxon>
        <taxon>Dothideomycetidae</taxon>
        <taxon>Mycosphaerellales</taxon>
        <taxon>Teratosphaeriaceae</taxon>
        <taxon>Recurvomyces</taxon>
    </lineage>
</organism>
<gene>
    <name evidence="1" type="ORF">LTR78_007159</name>
</gene>
<evidence type="ECO:0000313" key="2">
    <source>
        <dbReference type="Proteomes" id="UP001274830"/>
    </source>
</evidence>
<evidence type="ECO:0008006" key="3">
    <source>
        <dbReference type="Google" id="ProtNLM"/>
    </source>
</evidence>
<evidence type="ECO:0000313" key="1">
    <source>
        <dbReference type="EMBL" id="KAK3673048.1"/>
    </source>
</evidence>
<protein>
    <recommendedName>
        <fullName evidence="3">BTB domain-containing protein</fullName>
    </recommendedName>
</protein>
<reference evidence="1" key="1">
    <citation type="submission" date="2023-07" db="EMBL/GenBank/DDBJ databases">
        <title>Black Yeasts Isolated from many extreme environments.</title>
        <authorList>
            <person name="Coleine C."/>
            <person name="Stajich J.E."/>
            <person name="Selbmann L."/>
        </authorList>
    </citation>
    <scope>NUCLEOTIDE SEQUENCE</scope>
    <source>
        <strain evidence="1">CCFEE 5485</strain>
    </source>
</reference>